<protein>
    <recommendedName>
        <fullName evidence="3">Alpha/beta hydrolase</fullName>
    </recommendedName>
</protein>
<name>A0ABN3DZT1_9MICO</name>
<gene>
    <name evidence="1" type="ORF">GCM10009851_33390</name>
</gene>
<reference evidence="1 2" key="1">
    <citation type="journal article" date="2019" name="Int. J. Syst. Evol. Microbiol.">
        <title>The Global Catalogue of Microorganisms (GCM) 10K type strain sequencing project: providing services to taxonomists for standard genome sequencing and annotation.</title>
        <authorList>
            <consortium name="The Broad Institute Genomics Platform"/>
            <consortium name="The Broad Institute Genome Sequencing Center for Infectious Disease"/>
            <person name="Wu L."/>
            <person name="Ma J."/>
        </authorList>
    </citation>
    <scope>NUCLEOTIDE SEQUENCE [LARGE SCALE GENOMIC DNA]</scope>
    <source>
        <strain evidence="1 2">JCM 16117</strain>
    </source>
</reference>
<sequence>MSDTTLLGRRFLLLDGWQHRREPLHWQGWLAERLVERGAEVDYLTLPDPENPRFADWSAVVGRALVRDGGPKGLTVIAHGLSVLLWLRMCGEATSPLAERVVLVAPPASGLHGGDVSAPLGAEVTPDAVAAAALRPTLLVWSADDPYLSEGSGGADALYGVPLGLESVEVPGGAHLNAASGFGPWPEMLEWCVTGGWPAARSLDGDLARLYAPAGHRLGIVVAGDLPASVLASVDTSLEAKGLAPERRRARLQPRVGEERLRDTDVAEFGTLYGHEYSVAVLATTLTENQDGRSRVESAYVAAGCPVIWV</sequence>
<dbReference type="Pfam" id="PF06821">
    <property type="entry name" value="Ser_hydrolase"/>
    <property type="match status" value="1"/>
</dbReference>
<dbReference type="InterPro" id="IPR010662">
    <property type="entry name" value="RBBP9/YdeN"/>
</dbReference>
<dbReference type="InterPro" id="IPR029058">
    <property type="entry name" value="AB_hydrolase_fold"/>
</dbReference>
<dbReference type="Proteomes" id="UP001500929">
    <property type="component" value="Unassembled WGS sequence"/>
</dbReference>
<evidence type="ECO:0008006" key="3">
    <source>
        <dbReference type="Google" id="ProtNLM"/>
    </source>
</evidence>
<dbReference type="SUPFAM" id="SSF53474">
    <property type="entry name" value="alpha/beta-Hydrolases"/>
    <property type="match status" value="1"/>
</dbReference>
<comment type="caution">
    <text evidence="1">The sequence shown here is derived from an EMBL/GenBank/DDBJ whole genome shotgun (WGS) entry which is preliminary data.</text>
</comment>
<dbReference type="RefSeq" id="WP_259480588.1">
    <property type="nucleotide sequence ID" value="NZ_BAAAQY010000011.1"/>
</dbReference>
<keyword evidence="2" id="KW-1185">Reference proteome</keyword>
<dbReference type="EMBL" id="BAAAQY010000011">
    <property type="protein sequence ID" value="GAA2245411.1"/>
    <property type="molecule type" value="Genomic_DNA"/>
</dbReference>
<dbReference type="Gene3D" id="3.40.50.1820">
    <property type="entry name" value="alpha/beta hydrolase"/>
    <property type="match status" value="1"/>
</dbReference>
<evidence type="ECO:0000313" key="1">
    <source>
        <dbReference type="EMBL" id="GAA2245411.1"/>
    </source>
</evidence>
<evidence type="ECO:0000313" key="2">
    <source>
        <dbReference type="Proteomes" id="UP001500929"/>
    </source>
</evidence>
<proteinExistence type="predicted"/>
<organism evidence="1 2">
    <name type="scientific">Herbiconiux moechotypicola</name>
    <dbReference type="NCBI Taxonomy" id="637393"/>
    <lineage>
        <taxon>Bacteria</taxon>
        <taxon>Bacillati</taxon>
        <taxon>Actinomycetota</taxon>
        <taxon>Actinomycetes</taxon>
        <taxon>Micrococcales</taxon>
        <taxon>Microbacteriaceae</taxon>
        <taxon>Herbiconiux</taxon>
    </lineage>
</organism>
<accession>A0ABN3DZT1</accession>